<feature type="domain" description="Flagellar hook-associated protein FlgK helical" evidence="9">
    <location>
        <begin position="100"/>
        <end position="338"/>
    </location>
</feature>
<evidence type="ECO:0000256" key="1">
    <source>
        <dbReference type="ARBA" id="ARBA00004365"/>
    </source>
</evidence>
<dbReference type="InterPro" id="IPR001444">
    <property type="entry name" value="Flag_bb_rod_N"/>
</dbReference>
<name>A0ABU0GIJ1_9CELL</name>
<keyword evidence="11" id="KW-1185">Reference proteome</keyword>
<dbReference type="Pfam" id="PF06429">
    <property type="entry name" value="Flg_bbr_C"/>
    <property type="match status" value="1"/>
</dbReference>
<evidence type="ECO:0000259" key="9">
    <source>
        <dbReference type="Pfam" id="PF22638"/>
    </source>
</evidence>
<keyword evidence="10" id="KW-0969">Cilium</keyword>
<dbReference type="RefSeq" id="WP_070318890.1">
    <property type="nucleotide sequence ID" value="NZ_JAUSVM010000001.1"/>
</dbReference>
<evidence type="ECO:0000256" key="2">
    <source>
        <dbReference type="ARBA" id="ARBA00004613"/>
    </source>
</evidence>
<sequence length="472" mass="48268">MSTFSGLGTALSSLIAQRQALDVSAQNIANAKTDGYTRQRVNLSPVAAQSVPSMFATSNGVGQGVSSTGTVRLGDVFLDAKVRAAAGTAGQLTARADAYTSLEKSLGEPAKTGLGGQLSDLWAGFADLANGANRESARAVVLERGNAVATRLHTLYSDAATQWQQSLSTTVALVDRVNAAASSVADLNERILAIESSGGTTHELSDQRDALVTELSSLVGASSRVRENGQVDVLVSGNLLVTGKDVSELAVTGANAFSQATAGTAVSVVWADHPTLPAGLQGGRVAGLLSVLAPPDQGGILTGAAQQYDKVAQQLHDQVNALHATARREDGTPGGDFFAVTAGEPAALSLRVALTQGSEVAAGEDGKGPFDGSVATEIARLGSANDGPDALWRSVVTDIGVKTASATSRATVANVGLVSAENQQLANASVDIDEETVNMLAHQRAYEGAARVLTAIDEMLDTLINRTGIVGR</sequence>
<dbReference type="InterPro" id="IPR010930">
    <property type="entry name" value="Flg_bb/hook_C_dom"/>
</dbReference>
<dbReference type="SUPFAM" id="SSF64518">
    <property type="entry name" value="Phase 1 flagellin"/>
    <property type="match status" value="1"/>
</dbReference>
<dbReference type="PANTHER" id="PTHR30033:SF1">
    <property type="entry name" value="FLAGELLAR HOOK-ASSOCIATED PROTEIN 1"/>
    <property type="match status" value="1"/>
</dbReference>
<dbReference type="Pfam" id="PF00460">
    <property type="entry name" value="Flg_bb_rod"/>
    <property type="match status" value="1"/>
</dbReference>
<gene>
    <name evidence="10" type="ORF">JO380_001085</name>
</gene>
<organism evidence="10 11">
    <name type="scientific">Cellulomonas iranensis</name>
    <dbReference type="NCBI Taxonomy" id="76862"/>
    <lineage>
        <taxon>Bacteria</taxon>
        <taxon>Bacillati</taxon>
        <taxon>Actinomycetota</taxon>
        <taxon>Actinomycetes</taxon>
        <taxon>Micrococcales</taxon>
        <taxon>Cellulomonadaceae</taxon>
        <taxon>Cellulomonas</taxon>
    </lineage>
</organism>
<evidence type="ECO:0000256" key="3">
    <source>
        <dbReference type="ARBA" id="ARBA00009677"/>
    </source>
</evidence>
<comment type="caution">
    <text evidence="10">The sequence shown here is derived from an EMBL/GenBank/DDBJ whole genome shotgun (WGS) entry which is preliminary data.</text>
</comment>
<dbReference type="InterPro" id="IPR002371">
    <property type="entry name" value="FlgK"/>
</dbReference>
<accession>A0ABU0GIJ1</accession>
<comment type="similarity">
    <text evidence="3">Belongs to the flagella basal body rod proteins family.</text>
</comment>
<keyword evidence="10" id="KW-0966">Cell projection</keyword>
<evidence type="ECO:0000313" key="11">
    <source>
        <dbReference type="Proteomes" id="UP001240250"/>
    </source>
</evidence>
<evidence type="ECO:0000256" key="5">
    <source>
        <dbReference type="ARBA" id="ARBA00022525"/>
    </source>
</evidence>
<evidence type="ECO:0000256" key="4">
    <source>
        <dbReference type="ARBA" id="ARBA00016244"/>
    </source>
</evidence>
<reference evidence="10 11" key="1">
    <citation type="submission" date="2023-07" db="EMBL/GenBank/DDBJ databases">
        <title>Sequencing the genomes of 1000 actinobacteria strains.</title>
        <authorList>
            <person name="Klenk H.-P."/>
        </authorList>
    </citation>
    <scope>NUCLEOTIDE SEQUENCE [LARGE SCALE GENOMIC DNA]</scope>
    <source>
        <strain evidence="10 11">DSM 14785</strain>
    </source>
</reference>
<dbReference type="Pfam" id="PF22638">
    <property type="entry name" value="FlgK_D1"/>
    <property type="match status" value="1"/>
</dbReference>
<dbReference type="InterPro" id="IPR053927">
    <property type="entry name" value="FlgK_helical"/>
</dbReference>
<keyword evidence="5" id="KW-0964">Secreted</keyword>
<evidence type="ECO:0000259" key="7">
    <source>
        <dbReference type="Pfam" id="PF00460"/>
    </source>
</evidence>
<evidence type="ECO:0000256" key="6">
    <source>
        <dbReference type="ARBA" id="ARBA00023143"/>
    </source>
</evidence>
<feature type="domain" description="Flagellar basal body rod protein N-terminal" evidence="7">
    <location>
        <begin position="9"/>
        <end position="37"/>
    </location>
</feature>
<proteinExistence type="inferred from homology"/>
<evidence type="ECO:0000313" key="10">
    <source>
        <dbReference type="EMBL" id="MDQ0424704.1"/>
    </source>
</evidence>
<dbReference type="NCBIfam" id="TIGR02492">
    <property type="entry name" value="flgK_ends"/>
    <property type="match status" value="1"/>
</dbReference>
<keyword evidence="10" id="KW-0282">Flagellum</keyword>
<dbReference type="PANTHER" id="PTHR30033">
    <property type="entry name" value="FLAGELLAR HOOK-ASSOCIATED PROTEIN 1"/>
    <property type="match status" value="1"/>
</dbReference>
<feature type="domain" description="Flagellar basal-body/hook protein C-terminal" evidence="8">
    <location>
        <begin position="427"/>
        <end position="465"/>
    </location>
</feature>
<protein>
    <recommendedName>
        <fullName evidence="4">Flagellar hook-associated protein 1</fullName>
    </recommendedName>
</protein>
<comment type="subcellular location">
    <subcellularLocation>
        <location evidence="1">Bacterial flagellum</location>
    </subcellularLocation>
    <subcellularLocation>
        <location evidence="2">Secreted</location>
    </subcellularLocation>
</comment>
<keyword evidence="6" id="KW-0975">Bacterial flagellum</keyword>
<dbReference type="EMBL" id="JAUSVM010000001">
    <property type="protein sequence ID" value="MDQ0424704.1"/>
    <property type="molecule type" value="Genomic_DNA"/>
</dbReference>
<evidence type="ECO:0000259" key="8">
    <source>
        <dbReference type="Pfam" id="PF06429"/>
    </source>
</evidence>
<dbReference type="Proteomes" id="UP001240250">
    <property type="component" value="Unassembled WGS sequence"/>
</dbReference>